<evidence type="ECO:0000256" key="2">
    <source>
        <dbReference type="ARBA" id="ARBA00022741"/>
    </source>
</evidence>
<dbReference type="SUPFAM" id="SSF56112">
    <property type="entry name" value="Protein kinase-like (PK-like)"/>
    <property type="match status" value="1"/>
</dbReference>
<dbReference type="Gene3D" id="1.10.510.10">
    <property type="entry name" value="Transferase(Phosphotransferase) domain 1"/>
    <property type="match status" value="1"/>
</dbReference>
<dbReference type="InterPro" id="IPR011009">
    <property type="entry name" value="Kinase-like_dom_sf"/>
</dbReference>
<evidence type="ECO:0000256" key="4">
    <source>
        <dbReference type="ARBA" id="ARBA00022840"/>
    </source>
</evidence>
<dbReference type="KEGG" id="uam:UABAM_02113"/>
<dbReference type="EMBL" id="AP019860">
    <property type="protein sequence ID" value="BBM83759.1"/>
    <property type="molecule type" value="Genomic_DNA"/>
</dbReference>
<keyword evidence="6" id="KW-0723">Serine/threonine-protein kinase</keyword>
<dbReference type="PANTHER" id="PTHR43289:SF6">
    <property type="entry name" value="SERINE_THREONINE-PROTEIN KINASE NEKL-3"/>
    <property type="match status" value="1"/>
</dbReference>
<keyword evidence="7" id="KW-1185">Reference proteome</keyword>
<evidence type="ECO:0000313" key="6">
    <source>
        <dbReference type="EMBL" id="BBM83759.1"/>
    </source>
</evidence>
<keyword evidence="2" id="KW-0547">Nucleotide-binding</keyword>
<dbReference type="CDD" id="cd14014">
    <property type="entry name" value="STKc_PknB_like"/>
    <property type="match status" value="1"/>
</dbReference>
<dbReference type="Proteomes" id="UP000326354">
    <property type="component" value="Chromosome"/>
</dbReference>
<dbReference type="PANTHER" id="PTHR43289">
    <property type="entry name" value="MITOGEN-ACTIVATED PROTEIN KINASE KINASE KINASE 20-RELATED"/>
    <property type="match status" value="1"/>
</dbReference>
<dbReference type="OrthoDB" id="6111975at2"/>
<dbReference type="PROSITE" id="PS00108">
    <property type="entry name" value="PROTEIN_KINASE_ST"/>
    <property type="match status" value="1"/>
</dbReference>
<evidence type="ECO:0000313" key="7">
    <source>
        <dbReference type="Proteomes" id="UP000326354"/>
    </source>
</evidence>
<proteinExistence type="predicted"/>
<organism evidence="6 7">
    <name type="scientific">Uabimicrobium amorphum</name>
    <dbReference type="NCBI Taxonomy" id="2596890"/>
    <lineage>
        <taxon>Bacteria</taxon>
        <taxon>Pseudomonadati</taxon>
        <taxon>Planctomycetota</taxon>
        <taxon>Candidatus Uabimicrobiia</taxon>
        <taxon>Candidatus Uabimicrobiales</taxon>
        <taxon>Candidatus Uabimicrobiaceae</taxon>
        <taxon>Candidatus Uabimicrobium</taxon>
    </lineage>
</organism>
<reference evidence="6 7" key="1">
    <citation type="submission" date="2019-08" db="EMBL/GenBank/DDBJ databases">
        <title>Complete genome sequence of Candidatus Uab amorphum.</title>
        <authorList>
            <person name="Shiratori T."/>
            <person name="Suzuki S."/>
            <person name="Kakizawa Y."/>
            <person name="Ishida K."/>
        </authorList>
    </citation>
    <scope>NUCLEOTIDE SEQUENCE [LARGE SCALE GENOMIC DNA]</scope>
    <source>
        <strain evidence="6 7">SRT547</strain>
    </source>
</reference>
<dbReference type="PROSITE" id="PS50011">
    <property type="entry name" value="PROTEIN_KINASE_DOM"/>
    <property type="match status" value="1"/>
</dbReference>
<dbReference type="GO" id="GO:0004674">
    <property type="term" value="F:protein serine/threonine kinase activity"/>
    <property type="evidence" value="ECO:0007669"/>
    <property type="project" value="UniProtKB-KW"/>
</dbReference>
<dbReference type="SMART" id="SM00220">
    <property type="entry name" value="S_TKc"/>
    <property type="match status" value="1"/>
</dbReference>
<keyword evidence="4" id="KW-0067">ATP-binding</keyword>
<keyword evidence="3 6" id="KW-0418">Kinase</keyword>
<dbReference type="GO" id="GO:0005524">
    <property type="term" value="F:ATP binding"/>
    <property type="evidence" value="ECO:0007669"/>
    <property type="project" value="UniProtKB-KW"/>
</dbReference>
<protein>
    <submittedName>
        <fullName evidence="6">Serine/threonine protein kinase</fullName>
    </submittedName>
</protein>
<accession>A0A5S9IKW7</accession>
<sequence length="344" mass="39300">MKTYKANCCDNEVEVNVTENSVVKLCCTQCGKVMFSFPGAEEKAHTRKVNNSPLLLKQGTSAMLLGKYQIIKKISEGTFAKVYLAYDPDRNERVALKLLKFKKYTQKKRKSEMSRSFVNYFIREAQILLELNHHNIVKVKDTGNINGNPYLSMDYIPGKTLDEAVDELYSDYSMQLLIIHRLASALEYGYENFKIIHRDIKPQNVIMHRDQGNMPMLVDFGLAKSLGNHYHALTLDGVIAGTPHFMPVEHFIQRDMDHRVDIYALGATLYFMATKHKPYYKITDVVDIMHAIKSGKLQPIRELNPDIPDPIVEIAGKAMAVEKEDRYADYAELKTKIEEALTAL</sequence>
<dbReference type="Gene3D" id="3.30.200.20">
    <property type="entry name" value="Phosphorylase Kinase, domain 1"/>
    <property type="match status" value="1"/>
</dbReference>
<dbReference type="InterPro" id="IPR008271">
    <property type="entry name" value="Ser/Thr_kinase_AS"/>
</dbReference>
<dbReference type="AlphaFoldDB" id="A0A5S9IKW7"/>
<keyword evidence="1" id="KW-0808">Transferase</keyword>
<evidence type="ECO:0000256" key="3">
    <source>
        <dbReference type="ARBA" id="ARBA00022777"/>
    </source>
</evidence>
<gene>
    <name evidence="6" type="ORF">UABAM_02113</name>
</gene>
<dbReference type="Pfam" id="PF00069">
    <property type="entry name" value="Pkinase"/>
    <property type="match status" value="1"/>
</dbReference>
<evidence type="ECO:0000259" key="5">
    <source>
        <dbReference type="PROSITE" id="PS50011"/>
    </source>
</evidence>
<name>A0A5S9IKW7_UABAM</name>
<dbReference type="RefSeq" id="WP_151967944.1">
    <property type="nucleotide sequence ID" value="NZ_AP019860.1"/>
</dbReference>
<dbReference type="InterPro" id="IPR000719">
    <property type="entry name" value="Prot_kinase_dom"/>
</dbReference>
<feature type="domain" description="Protein kinase" evidence="5">
    <location>
        <begin position="68"/>
        <end position="341"/>
    </location>
</feature>
<evidence type="ECO:0000256" key="1">
    <source>
        <dbReference type="ARBA" id="ARBA00022679"/>
    </source>
</evidence>